<comment type="caution">
    <text evidence="3">The sequence shown here is derived from an EMBL/GenBank/DDBJ whole genome shotgun (WGS) entry which is preliminary data.</text>
</comment>
<dbReference type="Gene3D" id="6.10.140.1150">
    <property type="match status" value="1"/>
</dbReference>
<dbReference type="PANTHER" id="PTHR10972">
    <property type="entry name" value="OXYSTEROL-BINDING PROTEIN-RELATED"/>
    <property type="match status" value="1"/>
</dbReference>
<protein>
    <recommendedName>
        <fullName evidence="5">Oxysterol-binding protein</fullName>
    </recommendedName>
</protein>
<dbReference type="InterPro" id="IPR037239">
    <property type="entry name" value="OSBP_sf"/>
</dbReference>
<keyword evidence="4" id="KW-1185">Reference proteome</keyword>
<dbReference type="Gene3D" id="1.10.287.2720">
    <property type="match status" value="1"/>
</dbReference>
<evidence type="ECO:0000313" key="3">
    <source>
        <dbReference type="EMBL" id="TPX76089.1"/>
    </source>
</evidence>
<feature type="region of interest" description="Disordered" evidence="2">
    <location>
        <begin position="138"/>
        <end position="161"/>
    </location>
</feature>
<dbReference type="OrthoDB" id="14833at2759"/>
<evidence type="ECO:0000256" key="1">
    <source>
        <dbReference type="ARBA" id="ARBA00008842"/>
    </source>
</evidence>
<evidence type="ECO:0008006" key="5">
    <source>
        <dbReference type="Google" id="ProtNLM"/>
    </source>
</evidence>
<organism evidence="3 4">
    <name type="scientific">Chytriomyces confervae</name>
    <dbReference type="NCBI Taxonomy" id="246404"/>
    <lineage>
        <taxon>Eukaryota</taxon>
        <taxon>Fungi</taxon>
        <taxon>Fungi incertae sedis</taxon>
        <taxon>Chytridiomycota</taxon>
        <taxon>Chytridiomycota incertae sedis</taxon>
        <taxon>Chytridiomycetes</taxon>
        <taxon>Chytridiales</taxon>
        <taxon>Chytriomycetaceae</taxon>
        <taxon>Chytriomyces</taxon>
    </lineage>
</organism>
<evidence type="ECO:0000313" key="4">
    <source>
        <dbReference type="Proteomes" id="UP000320333"/>
    </source>
</evidence>
<comment type="similarity">
    <text evidence="1">Belongs to the OSBP family.</text>
</comment>
<dbReference type="STRING" id="246404.A0A507FI52"/>
<dbReference type="EMBL" id="QEAP01000058">
    <property type="protein sequence ID" value="TPX76089.1"/>
    <property type="molecule type" value="Genomic_DNA"/>
</dbReference>
<dbReference type="Pfam" id="PF01237">
    <property type="entry name" value="Oxysterol_BP"/>
    <property type="match status" value="1"/>
</dbReference>
<dbReference type="SUPFAM" id="SSF144000">
    <property type="entry name" value="Oxysterol-binding protein-like"/>
    <property type="match status" value="1"/>
</dbReference>
<sequence>MLSTRNSRASLNAAHTHAAPENIDMDEGASKLSVIWSILKKLGTSDVSTVRMSLPANLMEPRSNLEFWNYNDRPDYFISLADSHDPAERMLHVLRWFLCKDTKWKAQHPQLRKPYQPVLGEFFQCEWVVPNEAAPTFQHATTSSSSSNKTPRPSMDDATTLFSNDGENVTITCVSEQIVHNPSISAFYYECKERGGITARGVDHVSAKFTGTAVKIGAGEYNHGIYVNLNKWNEEYNCSYPWASVAGWISGNPYITVSEVTTVVCEESKLKCILHYKDEPYFGSPKFAVEGKIFRYDPVLDRTKPIKDLKKIPDADVVATIWGQWNGKMYAKLNGQQEGLLLDLQASVTAEKRTPSIDDQAENESRRIWEHVSNAIHAKDFAQATKLKREIEDEYRKIRAQNGSAHESKYFDFKVPVLCANKDTVEEGLMRERGKPYLKEGISLGLAQK</sequence>
<dbReference type="GO" id="GO:0005829">
    <property type="term" value="C:cytosol"/>
    <property type="evidence" value="ECO:0007669"/>
    <property type="project" value="TreeGrafter"/>
</dbReference>
<reference evidence="3 4" key="1">
    <citation type="journal article" date="2019" name="Sci. Rep.">
        <title>Comparative genomics of chytrid fungi reveal insights into the obligate biotrophic and pathogenic lifestyle of Synchytrium endobioticum.</title>
        <authorList>
            <person name="van de Vossenberg B.T.L.H."/>
            <person name="Warris S."/>
            <person name="Nguyen H.D.T."/>
            <person name="van Gent-Pelzer M.P.E."/>
            <person name="Joly D.L."/>
            <person name="van de Geest H.C."/>
            <person name="Bonants P.J.M."/>
            <person name="Smith D.S."/>
            <person name="Levesque C.A."/>
            <person name="van der Lee T.A.J."/>
        </authorList>
    </citation>
    <scope>NUCLEOTIDE SEQUENCE [LARGE SCALE GENOMIC DNA]</scope>
    <source>
        <strain evidence="3 4">CBS 675.73</strain>
    </source>
</reference>
<dbReference type="InterPro" id="IPR000648">
    <property type="entry name" value="Oxysterol-bd"/>
</dbReference>
<name>A0A507FI52_9FUNG</name>
<dbReference type="AlphaFoldDB" id="A0A507FI52"/>
<dbReference type="PANTHER" id="PTHR10972:SF212">
    <property type="entry name" value="OXYSTEROL-BINDING PROTEIN-LIKE PROTEIN 1"/>
    <property type="match status" value="1"/>
</dbReference>
<dbReference type="GO" id="GO:0016020">
    <property type="term" value="C:membrane"/>
    <property type="evidence" value="ECO:0007669"/>
    <property type="project" value="TreeGrafter"/>
</dbReference>
<proteinExistence type="inferred from homology"/>
<gene>
    <name evidence="3" type="ORF">CcCBS67573_g02633</name>
</gene>
<evidence type="ECO:0000256" key="2">
    <source>
        <dbReference type="SAM" id="MobiDB-lite"/>
    </source>
</evidence>
<dbReference type="Gene3D" id="2.40.160.120">
    <property type="match status" value="1"/>
</dbReference>
<dbReference type="Proteomes" id="UP000320333">
    <property type="component" value="Unassembled WGS sequence"/>
</dbReference>
<accession>A0A507FI52</accession>
<dbReference type="GO" id="GO:0032934">
    <property type="term" value="F:sterol binding"/>
    <property type="evidence" value="ECO:0007669"/>
    <property type="project" value="TreeGrafter"/>
</dbReference>